<feature type="region of interest" description="Disordered" evidence="1">
    <location>
        <begin position="598"/>
        <end position="622"/>
    </location>
</feature>
<sequence length="834" mass="90592">MGLTGPPPATWGMDLGLRVVVEAEVTMCAVDVGIEVEAFDAEVDGSSVRADEDEDACARGMSSPMTSTSILSAPRPPTPCPSSARGATRFIARMMQACSPSSPRPSSSVPSSRSFSLSLPLPSSFAGRTCKEAAGQGQQVQRVRAITPRSHGKILDWRAVDESSWKDRDKEVKKKGTIPKAIRKLKEEISTRSAPISPSSMPRAQRHAPWRDGARIARKERARRRWRSGVEGISLSMGTYCVRSSSRSSMVANGGQASTVLARLPETGRRRPADVDCREHLRAEPALPLLEHALLRDREVGSTGPSPAHIARNRKPIDPHRQRIWSPPCRPSPPPIPMGAVEVVDVVNYRHARSLGSCCANNAEAEGTSRLRLRSTSSVGRAKFLKLSSKKWTSHSEDSRAGLPGKSGLGGGTPGPARRLVVLEAAAPTMTMRRWLSMTRRRAGGATVASEKPVDAEHGESAESGCSRRRRRRAYGGRQVRVPGQQNACTGGGRLAGVDGRASYTLRARRMGNERRLLGTRRVLQAWHGSSSAGSALLIIVQSAPAIRDWGARSRCARALARIRVRLREKQSKCAPLNAKHLNVNDCPTLFGHRRNAAGTEVAKKRSDAPGGRTNKPLSSKPWRDSTSFVQFVPGLTICMGLGGGSGATKEMSQTERKLTPLKRLVWNEDWVEECVAAHGDKFDRIVPKNARKTIASFLGRDRYTPPPPEGNERDTDAFHLAEILQPAAAIASAVNGGREFECTSGIYNDGVVGCSFYRFWDPKTVYIVSRPKNCATSIGVALSRSWKYGLAKATPDVSVLNKRDGKLWQPTQTPGPRTLHVYQDARGPFAAAK</sequence>
<evidence type="ECO:0000313" key="3">
    <source>
        <dbReference type="Proteomes" id="UP001219525"/>
    </source>
</evidence>
<feature type="region of interest" description="Disordered" evidence="1">
    <location>
        <begin position="388"/>
        <end position="415"/>
    </location>
</feature>
<feature type="compositionally biased region" description="Basic and acidic residues" evidence="1">
    <location>
        <begin position="452"/>
        <end position="461"/>
    </location>
</feature>
<evidence type="ECO:0000313" key="2">
    <source>
        <dbReference type="EMBL" id="KAJ7212495.1"/>
    </source>
</evidence>
<comment type="caution">
    <text evidence="2">The sequence shown here is derived from an EMBL/GenBank/DDBJ whole genome shotgun (WGS) entry which is preliminary data.</text>
</comment>
<organism evidence="2 3">
    <name type="scientific">Mycena pura</name>
    <dbReference type="NCBI Taxonomy" id="153505"/>
    <lineage>
        <taxon>Eukaryota</taxon>
        <taxon>Fungi</taxon>
        <taxon>Dikarya</taxon>
        <taxon>Basidiomycota</taxon>
        <taxon>Agaricomycotina</taxon>
        <taxon>Agaricomycetes</taxon>
        <taxon>Agaricomycetidae</taxon>
        <taxon>Agaricales</taxon>
        <taxon>Marasmiineae</taxon>
        <taxon>Mycenaceae</taxon>
        <taxon>Mycena</taxon>
    </lineage>
</organism>
<feature type="compositionally biased region" description="Gly residues" evidence="1">
    <location>
        <begin position="405"/>
        <end position="414"/>
    </location>
</feature>
<gene>
    <name evidence="2" type="ORF">GGX14DRAFT_393398</name>
</gene>
<feature type="region of interest" description="Disordered" evidence="1">
    <location>
        <begin position="50"/>
        <end position="84"/>
    </location>
</feature>
<name>A0AAD6VP03_9AGAR</name>
<feature type="compositionally biased region" description="Polar residues" evidence="1">
    <location>
        <begin position="191"/>
        <end position="202"/>
    </location>
</feature>
<accession>A0AAD6VP03</accession>
<reference evidence="2" key="1">
    <citation type="submission" date="2023-03" db="EMBL/GenBank/DDBJ databases">
        <title>Massive genome expansion in bonnet fungi (Mycena s.s.) driven by repeated elements and novel gene families across ecological guilds.</title>
        <authorList>
            <consortium name="Lawrence Berkeley National Laboratory"/>
            <person name="Harder C.B."/>
            <person name="Miyauchi S."/>
            <person name="Viragh M."/>
            <person name="Kuo A."/>
            <person name="Thoen E."/>
            <person name="Andreopoulos B."/>
            <person name="Lu D."/>
            <person name="Skrede I."/>
            <person name="Drula E."/>
            <person name="Henrissat B."/>
            <person name="Morin E."/>
            <person name="Kohler A."/>
            <person name="Barry K."/>
            <person name="LaButti K."/>
            <person name="Morin E."/>
            <person name="Salamov A."/>
            <person name="Lipzen A."/>
            <person name="Mereny Z."/>
            <person name="Hegedus B."/>
            <person name="Baldrian P."/>
            <person name="Stursova M."/>
            <person name="Weitz H."/>
            <person name="Taylor A."/>
            <person name="Grigoriev I.V."/>
            <person name="Nagy L.G."/>
            <person name="Martin F."/>
            <person name="Kauserud H."/>
        </authorList>
    </citation>
    <scope>NUCLEOTIDE SEQUENCE</scope>
    <source>
        <strain evidence="2">9144</strain>
    </source>
</reference>
<dbReference type="EMBL" id="JARJCW010000023">
    <property type="protein sequence ID" value="KAJ7212495.1"/>
    <property type="molecule type" value="Genomic_DNA"/>
</dbReference>
<evidence type="ECO:0000256" key="1">
    <source>
        <dbReference type="SAM" id="MobiDB-lite"/>
    </source>
</evidence>
<feature type="region of interest" description="Disordered" evidence="1">
    <location>
        <begin position="446"/>
        <end position="478"/>
    </location>
</feature>
<protein>
    <submittedName>
        <fullName evidence="2">Uncharacterized protein</fullName>
    </submittedName>
</protein>
<dbReference type="Proteomes" id="UP001219525">
    <property type="component" value="Unassembled WGS sequence"/>
</dbReference>
<keyword evidence="3" id="KW-1185">Reference proteome</keyword>
<proteinExistence type="predicted"/>
<feature type="region of interest" description="Disordered" evidence="1">
    <location>
        <begin position="190"/>
        <end position="210"/>
    </location>
</feature>
<dbReference type="AlphaFoldDB" id="A0AAD6VP03"/>